<organism evidence="2 3">
    <name type="scientific">Meganyctiphanes norvegica</name>
    <name type="common">Northern krill</name>
    <name type="synonym">Thysanopoda norvegica</name>
    <dbReference type="NCBI Taxonomy" id="48144"/>
    <lineage>
        <taxon>Eukaryota</taxon>
        <taxon>Metazoa</taxon>
        <taxon>Ecdysozoa</taxon>
        <taxon>Arthropoda</taxon>
        <taxon>Crustacea</taxon>
        <taxon>Multicrustacea</taxon>
        <taxon>Malacostraca</taxon>
        <taxon>Eumalacostraca</taxon>
        <taxon>Eucarida</taxon>
        <taxon>Euphausiacea</taxon>
        <taxon>Euphausiidae</taxon>
        <taxon>Meganyctiphanes</taxon>
    </lineage>
</organism>
<evidence type="ECO:0000313" key="2">
    <source>
        <dbReference type="EMBL" id="CAL4167354.1"/>
    </source>
</evidence>
<reference evidence="2 3" key="1">
    <citation type="submission" date="2024-05" db="EMBL/GenBank/DDBJ databases">
        <authorList>
            <person name="Wallberg A."/>
        </authorList>
    </citation>
    <scope>NUCLEOTIDE SEQUENCE [LARGE SCALE GENOMIC DNA]</scope>
</reference>
<feature type="region of interest" description="Disordered" evidence="1">
    <location>
        <begin position="157"/>
        <end position="194"/>
    </location>
</feature>
<keyword evidence="3" id="KW-1185">Reference proteome</keyword>
<feature type="region of interest" description="Disordered" evidence="1">
    <location>
        <begin position="32"/>
        <end position="57"/>
    </location>
</feature>
<protein>
    <submittedName>
        <fullName evidence="2">Uncharacterized protein</fullName>
    </submittedName>
</protein>
<comment type="caution">
    <text evidence="2">The sequence shown here is derived from an EMBL/GenBank/DDBJ whole genome shotgun (WGS) entry which is preliminary data.</text>
</comment>
<dbReference type="AlphaFoldDB" id="A0AAV2S8M4"/>
<feature type="region of interest" description="Disordered" evidence="1">
    <location>
        <begin position="230"/>
        <end position="368"/>
    </location>
</feature>
<accession>A0AAV2S8M4</accession>
<feature type="compositionally biased region" description="Basic and acidic residues" evidence="1">
    <location>
        <begin position="244"/>
        <end position="286"/>
    </location>
</feature>
<feature type="non-terminal residue" evidence="2">
    <location>
        <position position="368"/>
    </location>
</feature>
<evidence type="ECO:0000256" key="1">
    <source>
        <dbReference type="SAM" id="MobiDB-lite"/>
    </source>
</evidence>
<dbReference type="EMBL" id="CAXKWB010048841">
    <property type="protein sequence ID" value="CAL4167354.1"/>
    <property type="molecule type" value="Genomic_DNA"/>
</dbReference>
<feature type="compositionally biased region" description="Low complexity" evidence="1">
    <location>
        <begin position="234"/>
        <end position="243"/>
    </location>
</feature>
<feature type="compositionally biased region" description="Basic and acidic residues" evidence="1">
    <location>
        <begin position="351"/>
        <end position="368"/>
    </location>
</feature>
<proteinExistence type="predicted"/>
<name>A0AAV2S8M4_MEGNR</name>
<feature type="region of interest" description="Disordered" evidence="1">
    <location>
        <begin position="91"/>
        <end position="110"/>
    </location>
</feature>
<sequence>MAEGLRRSSRPVKLRREAEFLYDEESVRAVFGSRSETWQHRPSSDSTVHSDSGIREENKVKNNLVDASEGWSVLHSVLNISHSSNTRHIEVDNLVRHKGRRSQRQSQNSTADEIVLQCLVDADVNSSGSSVNISGFRTNSSTRYSFLDLDQNYLTVSPADRTQTSDMGLSDGEGSVEHEASGSAAVTSEANATETSDLIKALREALGKIDKLTDKVDSLEKGMLIQNNRIGRLEGASSQGSESEGSRHRGSKEKSTKDDSRKVKGKKDRIEFEKERQYSVVKDKISSRNKNKNRYETEEESEEEVDLKGVRKKMSRKQRDEASHRMSSRLRQAGGVFPVEEEEASASSGRDSGDSWIRSRKEVKSGAK</sequence>
<dbReference type="Proteomes" id="UP001497623">
    <property type="component" value="Unassembled WGS sequence"/>
</dbReference>
<feature type="compositionally biased region" description="Polar residues" evidence="1">
    <location>
        <begin position="184"/>
        <end position="194"/>
    </location>
</feature>
<feature type="compositionally biased region" description="Polar residues" evidence="1">
    <location>
        <begin position="157"/>
        <end position="167"/>
    </location>
</feature>
<evidence type="ECO:0000313" key="3">
    <source>
        <dbReference type="Proteomes" id="UP001497623"/>
    </source>
</evidence>
<gene>
    <name evidence="2" type="ORF">MNOR_LOCUS33586</name>
</gene>